<evidence type="ECO:0000256" key="1">
    <source>
        <dbReference type="SAM" id="MobiDB-lite"/>
    </source>
</evidence>
<feature type="transmembrane region" description="Helical" evidence="2">
    <location>
        <begin position="253"/>
        <end position="272"/>
    </location>
</feature>
<sequence>MGTTFAAKPARNAHKTAENESQHSNHTFKRHLFGIPRSAPVYDISDDYEERFPEDPVGEETGMNARVWRAYLAESMEYDARMVGEARDGLDAMLVFAGLFSAVVTSFLVQTSQNLNQPDFTEITAYLVSELINIQRAAADGNSVNNVPSSPLTPTSSFVPDLRAVWVNGLWVVSLSLGLVVALAAVLVKQWLHRYMAIPSGPPGERSHIRHYRYSGLVRWRVQGIIGSLPVVMHISLALFLLGLVIFFIPIHFALSCVVGGITLSVYILYLFSHLLPILDPQCPYQTPFSDFIVMLSAEIHTFAGKARAALNRLIAKITNSHYDSDGESDSDSTVSDEGPVRTENSLSPRDLEKHAVDCSRHTLSVEALHWLYNLSSDSSIRSLVLQAIGGLPPAASQKVQAVFDYRDIAQIHEHLLRSCTSDNKYPHLRHIIPRLHSTAERLFRLFIFFPGHGLPWPFSFSPSKDNRLEAAYLAQGSWGPSTIEEYRAYITSHTDLLHHPLVWVRLVQHAHQIGTFATYEDSSRISASFCRALLPAVWGPIPSTYTSSSEMIPLHVALRFHLPKDICLYLLGMLSRFDFRELSLNCRVVAAALEFALDHVSAGPSDLNGAHWDIIEYILNQSYDPAEMDSREHADFINFMADFVLRLIKKTGICDHPLRSEQLIARRNSVLKVYWAATMKQVYSQSSVSLEKPSFALLRRATQGTLRQLQLVADRTQLSKHMASNANRVFDILSMALAAGSAEAFQTVVDLDCLELFSKHHQPSQNVAMVNTYVAGLKLLPLDPARETYISHLYEPRNLHFAILSIFEWWPYVHSEHGRVIDLILLRPDDLAWDECRRWLKLVLEWAMNSITLESFIDRQLGEEWEWKIIRAYLIDSTSDSDDMQVDSDAEDLAAGSVYPEPIWSGISKLQGAIQSMDKFFCEREDDIESLIIPPSSVVSSTFSKSDMVTPVDHSPNQSKGEIEEDGLSLAVQVPGGRLLRWKCWIFNRLLALHNQDKSQEYV</sequence>
<organism evidence="4 5">
    <name type="scientific">Collybiopsis luxurians FD-317 M1</name>
    <dbReference type="NCBI Taxonomy" id="944289"/>
    <lineage>
        <taxon>Eukaryota</taxon>
        <taxon>Fungi</taxon>
        <taxon>Dikarya</taxon>
        <taxon>Basidiomycota</taxon>
        <taxon>Agaricomycotina</taxon>
        <taxon>Agaricomycetes</taxon>
        <taxon>Agaricomycetidae</taxon>
        <taxon>Agaricales</taxon>
        <taxon>Marasmiineae</taxon>
        <taxon>Omphalotaceae</taxon>
        <taxon>Collybiopsis</taxon>
        <taxon>Collybiopsis luxurians</taxon>
    </lineage>
</organism>
<evidence type="ECO:0000256" key="2">
    <source>
        <dbReference type="SAM" id="Phobius"/>
    </source>
</evidence>
<protein>
    <recommendedName>
        <fullName evidence="3">DUF6535 domain-containing protein</fullName>
    </recommendedName>
</protein>
<accession>A0A0D0CAE4</accession>
<feature type="region of interest" description="Disordered" evidence="1">
    <location>
        <begin position="1"/>
        <end position="29"/>
    </location>
</feature>
<feature type="transmembrane region" description="Helical" evidence="2">
    <location>
        <begin position="165"/>
        <end position="188"/>
    </location>
</feature>
<evidence type="ECO:0000313" key="5">
    <source>
        <dbReference type="Proteomes" id="UP000053593"/>
    </source>
</evidence>
<dbReference type="OrthoDB" id="2987990at2759"/>
<dbReference type="AlphaFoldDB" id="A0A0D0CAE4"/>
<dbReference type="HOGENOM" id="CLU_011911_0_0_1"/>
<keyword evidence="5" id="KW-1185">Reference proteome</keyword>
<proteinExistence type="predicted"/>
<keyword evidence="2" id="KW-0472">Membrane</keyword>
<evidence type="ECO:0000313" key="4">
    <source>
        <dbReference type="EMBL" id="KIK59424.1"/>
    </source>
</evidence>
<evidence type="ECO:0000259" key="3">
    <source>
        <dbReference type="Pfam" id="PF20153"/>
    </source>
</evidence>
<keyword evidence="2" id="KW-1133">Transmembrane helix</keyword>
<keyword evidence="2" id="KW-0812">Transmembrane</keyword>
<dbReference type="Pfam" id="PF20153">
    <property type="entry name" value="DUF6535"/>
    <property type="match status" value="1"/>
</dbReference>
<reference evidence="4 5" key="1">
    <citation type="submission" date="2014-04" db="EMBL/GenBank/DDBJ databases">
        <title>Evolutionary Origins and Diversification of the Mycorrhizal Mutualists.</title>
        <authorList>
            <consortium name="DOE Joint Genome Institute"/>
            <consortium name="Mycorrhizal Genomics Consortium"/>
            <person name="Kohler A."/>
            <person name="Kuo A."/>
            <person name="Nagy L.G."/>
            <person name="Floudas D."/>
            <person name="Copeland A."/>
            <person name="Barry K.W."/>
            <person name="Cichocki N."/>
            <person name="Veneault-Fourrey C."/>
            <person name="LaButti K."/>
            <person name="Lindquist E.A."/>
            <person name="Lipzen A."/>
            <person name="Lundell T."/>
            <person name="Morin E."/>
            <person name="Murat C."/>
            <person name="Riley R."/>
            <person name="Ohm R."/>
            <person name="Sun H."/>
            <person name="Tunlid A."/>
            <person name="Henrissat B."/>
            <person name="Grigoriev I.V."/>
            <person name="Hibbett D.S."/>
            <person name="Martin F."/>
        </authorList>
    </citation>
    <scope>NUCLEOTIDE SEQUENCE [LARGE SCALE GENOMIC DNA]</scope>
    <source>
        <strain evidence="4 5">FD-317 M1</strain>
    </source>
</reference>
<feature type="transmembrane region" description="Helical" evidence="2">
    <location>
        <begin position="225"/>
        <end position="247"/>
    </location>
</feature>
<dbReference type="EMBL" id="KN834779">
    <property type="protein sequence ID" value="KIK59424.1"/>
    <property type="molecule type" value="Genomic_DNA"/>
</dbReference>
<dbReference type="Proteomes" id="UP000053593">
    <property type="component" value="Unassembled WGS sequence"/>
</dbReference>
<dbReference type="InterPro" id="IPR045338">
    <property type="entry name" value="DUF6535"/>
</dbReference>
<gene>
    <name evidence="4" type="ORF">GYMLUDRAFT_667740</name>
</gene>
<feature type="domain" description="DUF6535" evidence="3">
    <location>
        <begin position="68"/>
        <end position="248"/>
    </location>
</feature>
<name>A0A0D0CAE4_9AGAR</name>
<feature type="region of interest" description="Disordered" evidence="1">
    <location>
        <begin position="324"/>
        <end position="348"/>
    </location>
</feature>